<keyword evidence="2" id="KW-1185">Reference proteome</keyword>
<dbReference type="HOGENOM" id="CLU_911309_0_0_7"/>
<reference evidence="2" key="1">
    <citation type="submission" date="2012-06" db="EMBL/GenBank/DDBJ databases">
        <title>Complete sequence of chromosome of Desulfomonile tiedjei DSM 6799.</title>
        <authorList>
            <person name="Lucas S."/>
            <person name="Copeland A."/>
            <person name="Lapidus A."/>
            <person name="Glavina del Rio T."/>
            <person name="Dalin E."/>
            <person name="Tice H."/>
            <person name="Bruce D."/>
            <person name="Goodwin L."/>
            <person name="Pitluck S."/>
            <person name="Peters L."/>
            <person name="Ovchinnikova G."/>
            <person name="Zeytun A."/>
            <person name="Lu M."/>
            <person name="Kyrpides N."/>
            <person name="Mavromatis K."/>
            <person name="Ivanova N."/>
            <person name="Brettin T."/>
            <person name="Detter J.C."/>
            <person name="Han C."/>
            <person name="Larimer F."/>
            <person name="Land M."/>
            <person name="Hauser L."/>
            <person name="Markowitz V."/>
            <person name="Cheng J.-F."/>
            <person name="Hugenholtz P."/>
            <person name="Woyke T."/>
            <person name="Wu D."/>
            <person name="Spring S."/>
            <person name="Schroeder M."/>
            <person name="Brambilla E."/>
            <person name="Klenk H.-P."/>
            <person name="Eisen J.A."/>
        </authorList>
    </citation>
    <scope>NUCLEOTIDE SEQUENCE [LARGE SCALE GENOMIC DNA]</scope>
    <source>
        <strain evidence="2">ATCC 49306 / DSM 6799 / DCB-1</strain>
    </source>
</reference>
<evidence type="ECO:0000313" key="1">
    <source>
        <dbReference type="EMBL" id="AFM25753.1"/>
    </source>
</evidence>
<gene>
    <name evidence="1" type="ordered locus">Desti_3091</name>
</gene>
<protein>
    <submittedName>
        <fullName evidence="1">Uncharacterized protein</fullName>
    </submittedName>
</protein>
<dbReference type="KEGG" id="dti:Desti_3091"/>
<accession>I4C862</accession>
<dbReference type="Proteomes" id="UP000006055">
    <property type="component" value="Chromosome"/>
</dbReference>
<dbReference type="OrthoDB" id="9816557at2"/>
<dbReference type="AlphaFoldDB" id="I4C862"/>
<name>I4C862_DESTA</name>
<dbReference type="RefSeq" id="WP_014810890.1">
    <property type="nucleotide sequence ID" value="NC_018025.1"/>
</dbReference>
<sequence length="305" mass="37184">MRDYLLENVVSGRDICLERLEDRLVLDGAVDQGVEEGHTDAIDHSMVATADVAPTLDDWFDGQWHWYGSDTWFKYENGWYWWFYDNSDTYYVQNATDGTWYYYNWNTSTWDYVNGWYYDSVGQVWIYSGVTFKSYYWSETQYMYEDFTTGKWYYYDSIDSKKWEPAFEWFYSSYTNAYEYNQKDVTNYYWAEYRQFQRFHESLAWEWFDTLDSQTWEDAFYWFWDPTIKVVDNAGTRYGAYCYNDWHGSQYSVMIQIDDAIIPGVSNPDVIPMNHLIYQDHRIAYNWWLWKGEAWESETAPYPLQ</sequence>
<dbReference type="EMBL" id="CP003360">
    <property type="protein sequence ID" value="AFM25753.1"/>
    <property type="molecule type" value="Genomic_DNA"/>
</dbReference>
<organism evidence="1 2">
    <name type="scientific">Desulfomonile tiedjei (strain ATCC 49306 / DSM 6799 / DCB-1)</name>
    <dbReference type="NCBI Taxonomy" id="706587"/>
    <lineage>
        <taxon>Bacteria</taxon>
        <taxon>Pseudomonadati</taxon>
        <taxon>Thermodesulfobacteriota</taxon>
        <taxon>Desulfomonilia</taxon>
        <taxon>Desulfomonilales</taxon>
        <taxon>Desulfomonilaceae</taxon>
        <taxon>Desulfomonile</taxon>
    </lineage>
</organism>
<dbReference type="eggNOG" id="COG2202">
    <property type="taxonomic scope" value="Bacteria"/>
</dbReference>
<proteinExistence type="predicted"/>
<evidence type="ECO:0000313" key="2">
    <source>
        <dbReference type="Proteomes" id="UP000006055"/>
    </source>
</evidence>